<dbReference type="InterPro" id="IPR036852">
    <property type="entry name" value="Peptidase_S8/S53_dom_sf"/>
</dbReference>
<dbReference type="InterPro" id="IPR000209">
    <property type="entry name" value="Peptidase_S8/S53_dom"/>
</dbReference>
<dbReference type="Pfam" id="PF00082">
    <property type="entry name" value="Peptidase_S8"/>
    <property type="match status" value="1"/>
</dbReference>
<dbReference type="Proteomes" id="UP000006565">
    <property type="component" value="Chromosome"/>
</dbReference>
<evidence type="ECO:0000313" key="8">
    <source>
        <dbReference type="Proteomes" id="UP000006565"/>
    </source>
</evidence>
<evidence type="ECO:0000256" key="1">
    <source>
        <dbReference type="ARBA" id="ARBA00022670"/>
    </source>
</evidence>
<dbReference type="GO" id="GO:0004252">
    <property type="term" value="F:serine-type endopeptidase activity"/>
    <property type="evidence" value="ECO:0007669"/>
    <property type="project" value="InterPro"/>
</dbReference>
<dbReference type="eggNOG" id="arCOG06823">
    <property type="taxonomic scope" value="Archaea"/>
</dbReference>
<dbReference type="RefSeq" id="WP_013328725.1">
    <property type="nucleotide sequence ID" value="NC_014507.1"/>
</dbReference>
<dbReference type="HOGENOM" id="CLU_339707_0_0_2"/>
<dbReference type="InterPro" id="IPR026453">
    <property type="entry name" value="PGF_pre_PGF"/>
</dbReference>
<dbReference type="AlphaFoldDB" id="E1RIV9"/>
<feature type="transmembrane region" description="Helical" evidence="5">
    <location>
        <begin position="798"/>
        <end position="820"/>
    </location>
</feature>
<dbReference type="PROSITE" id="PS00138">
    <property type="entry name" value="SUBTILASE_SER"/>
    <property type="match status" value="1"/>
</dbReference>
<dbReference type="InterPro" id="IPR034075">
    <property type="entry name" value="Glr3161-like_dom"/>
</dbReference>
<keyword evidence="5" id="KW-0472">Membrane</keyword>
<feature type="region of interest" description="Disordered" evidence="4">
    <location>
        <begin position="757"/>
        <end position="795"/>
    </location>
</feature>
<dbReference type="EMBL" id="CP002117">
    <property type="protein sequence ID" value="ADN35547.1"/>
    <property type="molecule type" value="Genomic_DNA"/>
</dbReference>
<keyword evidence="8" id="KW-1185">Reference proteome</keyword>
<evidence type="ECO:0000256" key="4">
    <source>
        <dbReference type="SAM" id="MobiDB-lite"/>
    </source>
</evidence>
<dbReference type="GeneID" id="67802553"/>
<dbReference type="NCBIfam" id="TIGR04213">
    <property type="entry name" value="PGF_pre_PGF"/>
    <property type="match status" value="1"/>
</dbReference>
<dbReference type="eggNOG" id="arCOG02540">
    <property type="taxonomic scope" value="Archaea"/>
</dbReference>
<keyword evidence="3" id="KW-0720">Serine protease</keyword>
<dbReference type="PRINTS" id="PR00723">
    <property type="entry name" value="SUBTILISIN"/>
</dbReference>
<evidence type="ECO:0000256" key="2">
    <source>
        <dbReference type="ARBA" id="ARBA00022801"/>
    </source>
</evidence>
<organism evidence="7 8">
    <name type="scientific">Methanolacinia petrolearia (strain DSM 11571 / OCM 486 / SEBR 4847)</name>
    <name type="common">Methanoplanus petrolearius</name>
    <dbReference type="NCBI Taxonomy" id="679926"/>
    <lineage>
        <taxon>Archaea</taxon>
        <taxon>Methanobacteriati</taxon>
        <taxon>Methanobacteriota</taxon>
        <taxon>Stenosarchaea group</taxon>
        <taxon>Methanomicrobia</taxon>
        <taxon>Methanomicrobiales</taxon>
        <taxon>Methanomicrobiaceae</taxon>
        <taxon>Methanolacinia</taxon>
    </lineage>
</organism>
<gene>
    <name evidence="7" type="ordered locus">Mpet_0773</name>
</gene>
<keyword evidence="2" id="KW-0378">Hydrolase</keyword>
<sequence precursor="true">MSIRQKNLIKKLILYLIILQILLPAWGVCAESGIYLPDQYAKTNDLSASNFSTALPIDKDHLTEDEKKLSTSLLLDAQDSGDPGAVTLSAMRSASVETSSDEPVCVYVYMLPGYSTHNIDYIANVTGRDEANNFAVAWVDTGDLYELTAIDGVRAVREVIAPGLSIGSVTTEGDIVHKTANVRSGYGYTGAGVKIGIISNGVKHINDSKESGDLPDDVHVLSDEVGGDEGTAMLEIVHDMVPDAELYFHDMGDDEIEFNHAIDALVSSGCKVICDDIYWPGQPYFEDGTIANHLESVLSDNDIVYVAAATNLAEEHYQGEFYEWKNGFHDFSGGTNPNRTSMYVYLPAASGVRIILQWNDKFGSSGNDYDLYLSDISNSSSEIEYGDLDYSVDTQDGSGDPLEYIEYYNPGSSEIIGEIDVRKNSSAESRILELFILPKNGAIVFNNNVVAADSVFGHAAVPDVITAAAVNWITPSIIESYSSHGPVTISYPTQEIRAKPDITGVDGVSITGAGGFSNPFYGTSAAAPHVAAVAAQIWGAHPEMTADEVKAALYNSAVDLGETGKDTTFGYGRADALAMADSLRTVVSSGLNVATRTGGGPNTDTGVGFTTDLKAGGTASFTMDKGAVGEVSVTAGADIKKVMITVEREGSLPSSIGEPDTDVYEYEDVTVYYADESDLSGGTFSFKVKKSWLSSHGFGSGDIVMLHYNEETGEWEELATTLTGKDGTYCYYSADTPSFSWFAIAVSEGSTIVPEETRTAEATQAATASATPSPSPATTVLSTATPDNPENSGGTGSWSSTVMVLVFVVLVIIVIAGLVARRKQEKYPDWWDKEFK</sequence>
<proteinExistence type="predicted"/>
<dbReference type="CDD" id="cd05562">
    <property type="entry name" value="Peptidases_S53_like"/>
    <property type="match status" value="1"/>
</dbReference>
<evidence type="ECO:0000256" key="3">
    <source>
        <dbReference type="ARBA" id="ARBA00022825"/>
    </source>
</evidence>
<dbReference type="SUPFAM" id="SSF52743">
    <property type="entry name" value="Subtilisin-like"/>
    <property type="match status" value="1"/>
</dbReference>
<dbReference type="InterPro" id="IPR015500">
    <property type="entry name" value="Peptidase_S8_subtilisin-rel"/>
</dbReference>
<evidence type="ECO:0000259" key="6">
    <source>
        <dbReference type="Pfam" id="PF00082"/>
    </source>
</evidence>
<evidence type="ECO:0000313" key="7">
    <source>
        <dbReference type="EMBL" id="ADN35547.1"/>
    </source>
</evidence>
<keyword evidence="5" id="KW-0812">Transmembrane</keyword>
<reference evidence="7 8" key="1">
    <citation type="journal article" date="2010" name="Stand. Genomic Sci.">
        <title>Complete genome sequence of Methanoplanus petrolearius type strain (SEBR 4847).</title>
        <authorList>
            <person name="Brambilla E."/>
            <person name="Djao O.D."/>
            <person name="Daligault H."/>
            <person name="Lapidus A."/>
            <person name="Lucas S."/>
            <person name="Hammon N."/>
            <person name="Nolan M."/>
            <person name="Tice H."/>
            <person name="Cheng J.F."/>
            <person name="Han C."/>
            <person name="Tapia R."/>
            <person name="Goodwin L."/>
            <person name="Pitluck S."/>
            <person name="Liolios K."/>
            <person name="Ivanova N."/>
            <person name="Mavromatis K."/>
            <person name="Mikhailova N."/>
            <person name="Pati A."/>
            <person name="Chen A."/>
            <person name="Palaniappan K."/>
            <person name="Land M."/>
            <person name="Hauser L."/>
            <person name="Chang Y.J."/>
            <person name="Jeffries C.D."/>
            <person name="Rohde M."/>
            <person name="Spring S."/>
            <person name="Sikorski J."/>
            <person name="Goker M."/>
            <person name="Woyke T."/>
            <person name="Bristow J."/>
            <person name="Eisen J.A."/>
            <person name="Markowitz V."/>
            <person name="Hugenholtz P."/>
            <person name="Kyrpides N.C."/>
            <person name="Klenk H.P."/>
        </authorList>
    </citation>
    <scope>NUCLEOTIDE SEQUENCE [LARGE SCALE GENOMIC DNA]</scope>
    <source>
        <strain evidence="8">DSM 11571 / OCM 486 / SEBR 4847</strain>
    </source>
</reference>
<dbReference type="KEGG" id="mpi:Mpet_0773"/>
<name>E1RIV9_METP4</name>
<accession>E1RIV9</accession>
<keyword evidence="1" id="KW-0645">Protease</keyword>
<dbReference type="Gene3D" id="3.40.50.200">
    <property type="entry name" value="Peptidase S8/S53 domain"/>
    <property type="match status" value="2"/>
</dbReference>
<feature type="domain" description="Peptidase S8/S53" evidence="6">
    <location>
        <begin position="448"/>
        <end position="572"/>
    </location>
</feature>
<dbReference type="InterPro" id="IPR023828">
    <property type="entry name" value="Peptidase_S8_Ser-AS"/>
</dbReference>
<evidence type="ECO:0000256" key="5">
    <source>
        <dbReference type="SAM" id="Phobius"/>
    </source>
</evidence>
<protein>
    <submittedName>
        <fullName evidence="7">Peptidase S8 and S53 subtilisin kexin sedolisin</fullName>
    </submittedName>
</protein>
<keyword evidence="5" id="KW-1133">Transmembrane helix</keyword>
<feature type="compositionally biased region" description="Low complexity" evidence="4">
    <location>
        <begin position="760"/>
        <end position="786"/>
    </location>
</feature>
<dbReference type="GO" id="GO:0006508">
    <property type="term" value="P:proteolysis"/>
    <property type="evidence" value="ECO:0007669"/>
    <property type="project" value="UniProtKB-KW"/>
</dbReference>